<organism evidence="11 12">
    <name type="scientific">Paenibacillus paeoniae</name>
    <dbReference type="NCBI Taxonomy" id="2292705"/>
    <lineage>
        <taxon>Bacteria</taxon>
        <taxon>Bacillati</taxon>
        <taxon>Bacillota</taxon>
        <taxon>Bacilli</taxon>
        <taxon>Bacillales</taxon>
        <taxon>Paenibacillaceae</taxon>
        <taxon>Paenibacillus</taxon>
    </lineage>
</organism>
<dbReference type="InterPro" id="IPR001478">
    <property type="entry name" value="PDZ"/>
</dbReference>
<feature type="transmembrane region" description="Helical" evidence="8">
    <location>
        <begin position="280"/>
        <end position="299"/>
    </location>
</feature>
<evidence type="ECO:0000313" key="11">
    <source>
        <dbReference type="EMBL" id="REK71473.1"/>
    </source>
</evidence>
<dbReference type="Pfam" id="PF07730">
    <property type="entry name" value="HisKA_3"/>
    <property type="match status" value="1"/>
</dbReference>
<gene>
    <name evidence="11" type="ORF">DX130_20955</name>
</gene>
<keyword evidence="4" id="KW-0547">Nucleotide-binding</keyword>
<dbReference type="PROSITE" id="PS50106">
    <property type="entry name" value="PDZ"/>
    <property type="match status" value="1"/>
</dbReference>
<dbReference type="Pfam" id="PF02518">
    <property type="entry name" value="HATPase_c"/>
    <property type="match status" value="1"/>
</dbReference>
<dbReference type="InterPro" id="IPR005467">
    <property type="entry name" value="His_kinase_dom"/>
</dbReference>
<dbReference type="Gene3D" id="3.30.565.10">
    <property type="entry name" value="Histidine kinase-like ATPase, C-terminal domain"/>
    <property type="match status" value="1"/>
</dbReference>
<feature type="domain" description="Histidine kinase" evidence="10">
    <location>
        <begin position="691"/>
        <end position="781"/>
    </location>
</feature>
<dbReference type="InterPro" id="IPR036890">
    <property type="entry name" value="HATPase_C_sf"/>
</dbReference>
<feature type="transmembrane region" description="Helical" evidence="8">
    <location>
        <begin position="311"/>
        <end position="331"/>
    </location>
</feature>
<keyword evidence="8" id="KW-0472">Membrane</keyword>
<dbReference type="InterPro" id="IPR011712">
    <property type="entry name" value="Sig_transdc_His_kin_sub3_dim/P"/>
</dbReference>
<feature type="domain" description="PDZ" evidence="9">
    <location>
        <begin position="46"/>
        <end position="84"/>
    </location>
</feature>
<dbReference type="EC" id="2.7.13.3" evidence="2"/>
<feature type="transmembrane region" description="Helical" evidence="8">
    <location>
        <begin position="215"/>
        <end position="235"/>
    </location>
</feature>
<evidence type="ECO:0000256" key="4">
    <source>
        <dbReference type="ARBA" id="ARBA00022741"/>
    </source>
</evidence>
<feature type="transmembrane region" description="Helical" evidence="8">
    <location>
        <begin position="152"/>
        <end position="170"/>
    </location>
</feature>
<protein>
    <recommendedName>
        <fullName evidence="2">histidine kinase</fullName>
        <ecNumber evidence="2">2.7.13.3</ecNumber>
    </recommendedName>
</protein>
<comment type="catalytic activity">
    <reaction evidence="1">
        <text>ATP + protein L-histidine = ADP + protein N-phospho-L-histidine.</text>
        <dbReference type="EC" id="2.7.13.3"/>
    </reaction>
</comment>
<dbReference type="InterPro" id="IPR050482">
    <property type="entry name" value="Sensor_HK_TwoCompSys"/>
</dbReference>
<dbReference type="SUPFAM" id="SSF50156">
    <property type="entry name" value="PDZ domain-like"/>
    <property type="match status" value="1"/>
</dbReference>
<dbReference type="PROSITE" id="PS50109">
    <property type="entry name" value="HIS_KIN"/>
    <property type="match status" value="1"/>
</dbReference>
<dbReference type="GO" id="GO:0005524">
    <property type="term" value="F:ATP binding"/>
    <property type="evidence" value="ECO:0007669"/>
    <property type="project" value="UniProtKB-KW"/>
</dbReference>
<evidence type="ECO:0000259" key="10">
    <source>
        <dbReference type="PROSITE" id="PS50109"/>
    </source>
</evidence>
<dbReference type="EMBL" id="QUBQ01000005">
    <property type="protein sequence ID" value="REK71473.1"/>
    <property type="molecule type" value="Genomic_DNA"/>
</dbReference>
<dbReference type="Proteomes" id="UP000261905">
    <property type="component" value="Unassembled WGS sequence"/>
</dbReference>
<evidence type="ECO:0000256" key="7">
    <source>
        <dbReference type="ARBA" id="ARBA00023012"/>
    </source>
</evidence>
<keyword evidence="5 11" id="KW-0418">Kinase</keyword>
<dbReference type="CDD" id="cd16917">
    <property type="entry name" value="HATPase_UhpB-NarQ-NarX-like"/>
    <property type="match status" value="1"/>
</dbReference>
<dbReference type="PANTHER" id="PTHR24421">
    <property type="entry name" value="NITRATE/NITRITE SENSOR PROTEIN NARX-RELATED"/>
    <property type="match status" value="1"/>
</dbReference>
<dbReference type="AlphaFoldDB" id="A0A371P694"/>
<comment type="caution">
    <text evidence="11">The sequence shown here is derived from an EMBL/GenBank/DDBJ whole genome shotgun (WGS) entry which is preliminary data.</text>
</comment>
<keyword evidence="12" id="KW-1185">Reference proteome</keyword>
<evidence type="ECO:0000256" key="2">
    <source>
        <dbReference type="ARBA" id="ARBA00012438"/>
    </source>
</evidence>
<evidence type="ECO:0000256" key="3">
    <source>
        <dbReference type="ARBA" id="ARBA00022679"/>
    </source>
</evidence>
<evidence type="ECO:0000256" key="8">
    <source>
        <dbReference type="SAM" id="Phobius"/>
    </source>
</evidence>
<dbReference type="PANTHER" id="PTHR24421:SF60">
    <property type="entry name" value="SENSOR HISTIDINE KINASE COMP"/>
    <property type="match status" value="1"/>
</dbReference>
<dbReference type="SUPFAM" id="SSF55874">
    <property type="entry name" value="ATPase domain of HSP90 chaperone/DNA topoisomerase II/histidine kinase"/>
    <property type="match status" value="1"/>
</dbReference>
<dbReference type="SMART" id="SM00387">
    <property type="entry name" value="HATPase_c"/>
    <property type="match status" value="1"/>
</dbReference>
<dbReference type="Gene3D" id="2.30.42.10">
    <property type="match status" value="1"/>
</dbReference>
<proteinExistence type="predicted"/>
<dbReference type="GO" id="GO:0000155">
    <property type="term" value="F:phosphorelay sensor kinase activity"/>
    <property type="evidence" value="ECO:0007669"/>
    <property type="project" value="InterPro"/>
</dbReference>
<dbReference type="InterPro" id="IPR036034">
    <property type="entry name" value="PDZ_sf"/>
</dbReference>
<dbReference type="OrthoDB" id="9781904at2"/>
<feature type="transmembrane region" description="Helical" evidence="8">
    <location>
        <begin position="126"/>
        <end position="145"/>
    </location>
</feature>
<keyword evidence="6" id="KW-0067">ATP-binding</keyword>
<keyword evidence="8" id="KW-0812">Transmembrane</keyword>
<feature type="transmembrane region" description="Helical" evidence="8">
    <location>
        <begin position="250"/>
        <end position="268"/>
    </location>
</feature>
<reference evidence="11 12" key="1">
    <citation type="submission" date="2018-08" db="EMBL/GenBank/DDBJ databases">
        <title>Paenibacillus sp. M4BSY-1, whole genome shotgun sequence.</title>
        <authorList>
            <person name="Tuo L."/>
        </authorList>
    </citation>
    <scope>NUCLEOTIDE SEQUENCE [LARGE SCALE GENOMIC DNA]</scope>
    <source>
        <strain evidence="11 12">M4BSY-1</strain>
    </source>
</reference>
<evidence type="ECO:0000256" key="5">
    <source>
        <dbReference type="ARBA" id="ARBA00022777"/>
    </source>
</evidence>
<dbReference type="GO" id="GO:0046983">
    <property type="term" value="F:protein dimerization activity"/>
    <property type="evidence" value="ECO:0007669"/>
    <property type="project" value="InterPro"/>
</dbReference>
<accession>A0A371P694</accession>
<keyword evidence="3" id="KW-0808">Transferase</keyword>
<feature type="transmembrane region" description="Helical" evidence="8">
    <location>
        <begin position="352"/>
        <end position="370"/>
    </location>
</feature>
<keyword evidence="8" id="KW-1133">Transmembrane helix</keyword>
<keyword evidence="7" id="KW-0902">Two-component regulatory system</keyword>
<evidence type="ECO:0000256" key="1">
    <source>
        <dbReference type="ARBA" id="ARBA00000085"/>
    </source>
</evidence>
<dbReference type="InterPro" id="IPR003594">
    <property type="entry name" value="HATPase_dom"/>
</dbReference>
<feature type="transmembrane region" description="Helical" evidence="8">
    <location>
        <begin position="376"/>
        <end position="397"/>
    </location>
</feature>
<name>A0A371P694_9BACL</name>
<sequence>MKSTMFNRTITTIFLAVFIGLLLYLTLVITRAPSIRAVLTHDPVNGYTVESIEPEGQAKMMGIQIGDRILEVNHRPAEEFENVTKYYSLEYADNVLVTHRDNSTELVTFSKAWSGDHSTLELLLQLYIPGISLIIFCAFSVFLYVKRRHDPAVIMLILFFLSIGLSYYSSSASILRDPIGISIIYVVLPNIPLLFLSFMNIYLKRFDTYLIGTKALAVLYAIVGAQSLVSLIYIWTDLLSIEVFSYIKGAYSAIVLMGNLICALKLIGKFMKHRRTKLKSLFTITLTSHLVAFSPFAMLNLLPQLFGAGQILPPAFTALFLFILPVVYFYLSTSNQLFDIDFILTRFKYYTALSLIPSILVTMAISVVLMDNIGIYWSNWIGIFLVIFVVMTLFLYAKEQIDQRFRPKLFKAMYSYQDSLDRFSRSIARVMKQADLEAVLKQEIDSLLPVSRIKFLIVDQAEHAVFPMGDDHEERVTGDFLLGVMNTFKLGELIDLPYGLGLIIGRQRSRYHILWIGLKTNHTRFNSDEIRWLKTMANYSSIVFENLYLIEGLIEDLESEVRKEHTTSPWVLRLLFCLSENERRKLAADLHDSALQDQLLWYRKLESVMMDHPISDKLGRELEDIKEGLLDVIHQIRETCNELRPPLLKEMGVVEAVESIIEHTQMRVNFEVQFRSKAIHEQMDEEQITAIYRIVQELLRNADKHAGAKLVQLELELREGTIYFRYQDDGVGLDVNYMVETFEHMGLSGIKERVASLEGDISFYSERGKGLEVIILMPIIVSSGLSERGISRDSYLIS</sequence>
<evidence type="ECO:0000259" key="9">
    <source>
        <dbReference type="PROSITE" id="PS50106"/>
    </source>
</evidence>
<feature type="transmembrane region" description="Helical" evidence="8">
    <location>
        <begin position="182"/>
        <end position="203"/>
    </location>
</feature>
<dbReference type="RefSeq" id="WP_116048715.1">
    <property type="nucleotide sequence ID" value="NZ_QUBQ01000005.1"/>
</dbReference>
<evidence type="ECO:0000256" key="6">
    <source>
        <dbReference type="ARBA" id="ARBA00022840"/>
    </source>
</evidence>
<dbReference type="GO" id="GO:0016020">
    <property type="term" value="C:membrane"/>
    <property type="evidence" value="ECO:0007669"/>
    <property type="project" value="InterPro"/>
</dbReference>
<evidence type="ECO:0000313" key="12">
    <source>
        <dbReference type="Proteomes" id="UP000261905"/>
    </source>
</evidence>